<sequence>MENLFRREVLEHKQHRLEGTISLIQPPVFKTLGLLILVVVILSIVFLSSGSYARKERVSGVIEPSGGLLRVAAMQQGIVSEVLVKEGEKVTAGQPLLRIASAKHSTEATELNQALLNQYRFQQQNLLQQIEQLRGQHQLDMAELQQQESSAKEKLNELERQAATFQERLLLNQDLVSQIATLKGTGYISELELQRQKDTLLSLKQQSSSIRSERIALQSQLKNIKNQLAKLPIEHQSRISQLQSQQADLLIQISSIEQERLGEIRAAQSGVVTGLLAKTGKSVSTGQHLLTVIPEDSDMQAIVYIPTSAFGFIKTGQQTKLRYHAFPYEKFGIYQGKIVELSNSVILPEETNMPGIIQEPAYRVVVELDEQVVKAYGKDTALRAGMTLDADIVVEERSLLRWLFDPVFSIKGQL</sequence>
<dbReference type="InterPro" id="IPR058982">
    <property type="entry name" value="Beta-barrel_AprE"/>
</dbReference>
<evidence type="ECO:0000313" key="11">
    <source>
        <dbReference type="Proteomes" id="UP000228621"/>
    </source>
</evidence>
<evidence type="ECO:0000256" key="2">
    <source>
        <dbReference type="ARBA" id="ARBA00009477"/>
    </source>
</evidence>
<proteinExistence type="inferred from homology"/>
<comment type="caution">
    <text evidence="10">The sequence shown here is derived from an EMBL/GenBank/DDBJ whole genome shotgun (WGS) entry which is preliminary data.</text>
</comment>
<keyword evidence="11" id="KW-1185">Reference proteome</keyword>
<protein>
    <submittedName>
        <fullName evidence="10">Toxin</fullName>
    </submittedName>
</protein>
<dbReference type="EMBL" id="NKHF01000089">
    <property type="protein sequence ID" value="PCK30285.1"/>
    <property type="molecule type" value="Genomic_DNA"/>
</dbReference>
<dbReference type="SUPFAM" id="SSF51230">
    <property type="entry name" value="Single hybrid motif"/>
    <property type="match status" value="1"/>
</dbReference>
<keyword evidence="4 8" id="KW-0812">Transmembrane</keyword>
<dbReference type="Gene3D" id="2.40.30.170">
    <property type="match status" value="1"/>
</dbReference>
<feature type="coiled-coil region" evidence="7">
    <location>
        <begin position="116"/>
        <end position="168"/>
    </location>
</feature>
<feature type="domain" description="AprE-like beta-barrel" evidence="9">
    <location>
        <begin position="302"/>
        <end position="394"/>
    </location>
</feature>
<comment type="similarity">
    <text evidence="2">Belongs to the membrane fusion protein (MFP) (TC 8.A.1) family.</text>
</comment>
<evidence type="ECO:0000256" key="5">
    <source>
        <dbReference type="ARBA" id="ARBA00022989"/>
    </source>
</evidence>
<dbReference type="InterPro" id="IPR011053">
    <property type="entry name" value="Single_hybrid_motif"/>
</dbReference>
<dbReference type="InterPro" id="IPR006144">
    <property type="entry name" value="Secretion_HlyD_CS"/>
</dbReference>
<reference evidence="11" key="1">
    <citation type="journal article" date="2019" name="Genome Announc.">
        <title>Draft Genome Sequence of Pseudoalteromonas piscicida Strain 36Y ROTHPW, an Hypersaline Seawater Isolate from the South Coast of Sonora, Mexico.</title>
        <authorList>
            <person name="Sanchez-Diaz R."/>
            <person name="Molina-Garza Z.J."/>
            <person name="Cruz-Suarez L.E."/>
            <person name="Selvin J."/>
            <person name="Kiran G.S."/>
            <person name="Ibarra-Gamez J.C."/>
            <person name="Gomez-Gil B."/>
            <person name="Galaviz-Silva L."/>
        </authorList>
    </citation>
    <scope>NUCLEOTIDE SEQUENCE [LARGE SCALE GENOMIC DNA]</scope>
    <source>
        <strain evidence="11">36Y_RITHPW</strain>
    </source>
</reference>
<accession>A0A2A5JLH5</accession>
<dbReference type="PRINTS" id="PR01490">
    <property type="entry name" value="RTXTOXIND"/>
</dbReference>
<comment type="subcellular location">
    <subcellularLocation>
        <location evidence="1">Membrane</location>
        <topology evidence="1">Single-pass membrane protein</topology>
    </subcellularLocation>
</comment>
<dbReference type="Proteomes" id="UP000228621">
    <property type="component" value="Unassembled WGS sequence"/>
</dbReference>
<dbReference type="PANTHER" id="PTHR30386">
    <property type="entry name" value="MEMBRANE FUSION SUBUNIT OF EMRAB-TOLC MULTIDRUG EFFLUX PUMP"/>
    <property type="match status" value="1"/>
</dbReference>
<dbReference type="RefSeq" id="WP_099643485.1">
    <property type="nucleotide sequence ID" value="NZ_NKHF01000089.1"/>
</dbReference>
<keyword evidence="6 8" id="KW-0472">Membrane</keyword>
<evidence type="ECO:0000256" key="7">
    <source>
        <dbReference type="SAM" id="Coils"/>
    </source>
</evidence>
<dbReference type="AlphaFoldDB" id="A0A2A5JLH5"/>
<evidence type="ECO:0000256" key="6">
    <source>
        <dbReference type="ARBA" id="ARBA00023136"/>
    </source>
</evidence>
<dbReference type="Gene3D" id="2.40.50.100">
    <property type="match status" value="1"/>
</dbReference>
<evidence type="ECO:0000259" key="9">
    <source>
        <dbReference type="Pfam" id="PF26002"/>
    </source>
</evidence>
<dbReference type="GO" id="GO:0009306">
    <property type="term" value="P:protein secretion"/>
    <property type="evidence" value="ECO:0007669"/>
    <property type="project" value="InterPro"/>
</dbReference>
<evidence type="ECO:0000256" key="3">
    <source>
        <dbReference type="ARBA" id="ARBA00022448"/>
    </source>
</evidence>
<feature type="transmembrane region" description="Helical" evidence="8">
    <location>
        <begin position="28"/>
        <end position="47"/>
    </location>
</feature>
<keyword evidence="3" id="KW-0813">Transport</keyword>
<dbReference type="OrthoDB" id="9775513at2"/>
<dbReference type="InterPro" id="IPR050739">
    <property type="entry name" value="MFP"/>
</dbReference>
<evidence type="ECO:0000256" key="1">
    <source>
        <dbReference type="ARBA" id="ARBA00004167"/>
    </source>
</evidence>
<gene>
    <name evidence="10" type="ORF">CEX98_18435</name>
</gene>
<keyword evidence="5 8" id="KW-1133">Transmembrane helix</keyword>
<evidence type="ECO:0000313" key="10">
    <source>
        <dbReference type="EMBL" id="PCK30285.1"/>
    </source>
</evidence>
<dbReference type="PANTHER" id="PTHR30386:SF28">
    <property type="entry name" value="EXPORTED PROTEIN"/>
    <property type="match status" value="1"/>
</dbReference>
<name>A0A2A5JLH5_PSEO7</name>
<dbReference type="Pfam" id="PF26002">
    <property type="entry name" value="Beta-barrel_AprE"/>
    <property type="match status" value="1"/>
</dbReference>
<dbReference type="GO" id="GO:0016020">
    <property type="term" value="C:membrane"/>
    <property type="evidence" value="ECO:0007669"/>
    <property type="project" value="UniProtKB-SubCell"/>
</dbReference>
<dbReference type="PROSITE" id="PS00543">
    <property type="entry name" value="HLYD_FAMILY"/>
    <property type="match status" value="1"/>
</dbReference>
<evidence type="ECO:0000256" key="8">
    <source>
        <dbReference type="SAM" id="Phobius"/>
    </source>
</evidence>
<evidence type="ECO:0000256" key="4">
    <source>
        <dbReference type="ARBA" id="ARBA00022692"/>
    </source>
</evidence>
<keyword evidence="7" id="KW-0175">Coiled coil</keyword>
<organism evidence="10 11">
    <name type="scientific">Pseudoalteromonas piscicida</name>
    <dbReference type="NCBI Taxonomy" id="43662"/>
    <lineage>
        <taxon>Bacteria</taxon>
        <taxon>Pseudomonadati</taxon>
        <taxon>Pseudomonadota</taxon>
        <taxon>Gammaproteobacteria</taxon>
        <taxon>Alteromonadales</taxon>
        <taxon>Pseudoalteromonadaceae</taxon>
        <taxon>Pseudoalteromonas</taxon>
    </lineage>
</organism>